<feature type="domain" description="Lipid/polyisoprenoid-binding YceI-like" evidence="2">
    <location>
        <begin position="26"/>
        <end position="176"/>
    </location>
</feature>
<dbReference type="SMART" id="SM00867">
    <property type="entry name" value="YceI"/>
    <property type="match status" value="1"/>
</dbReference>
<evidence type="ECO:0000256" key="1">
    <source>
        <dbReference type="SAM" id="SignalP"/>
    </source>
</evidence>
<dbReference type="EMBL" id="CP048113">
    <property type="protein sequence ID" value="QHS59316.1"/>
    <property type="molecule type" value="Genomic_DNA"/>
</dbReference>
<keyword evidence="1" id="KW-0732">Signal</keyword>
<dbReference type="Pfam" id="PF04264">
    <property type="entry name" value="YceI"/>
    <property type="match status" value="1"/>
</dbReference>
<organism evidence="3 4">
    <name type="scientific">Chitinophaga agri</name>
    <dbReference type="NCBI Taxonomy" id="2703787"/>
    <lineage>
        <taxon>Bacteria</taxon>
        <taxon>Pseudomonadati</taxon>
        <taxon>Bacteroidota</taxon>
        <taxon>Chitinophagia</taxon>
        <taxon>Chitinophagales</taxon>
        <taxon>Chitinophagaceae</taxon>
        <taxon>Chitinophaga</taxon>
    </lineage>
</organism>
<evidence type="ECO:0000259" key="2">
    <source>
        <dbReference type="SMART" id="SM00867"/>
    </source>
</evidence>
<evidence type="ECO:0000313" key="3">
    <source>
        <dbReference type="EMBL" id="QHS59316.1"/>
    </source>
</evidence>
<feature type="signal peptide" evidence="1">
    <location>
        <begin position="1"/>
        <end position="26"/>
    </location>
</feature>
<proteinExistence type="predicted"/>
<dbReference type="Proteomes" id="UP000476411">
    <property type="component" value="Chromosome"/>
</dbReference>
<gene>
    <name evidence="3" type="ORF">GWR21_06880</name>
</gene>
<accession>A0A6B9ZB23</accession>
<name>A0A6B9ZB23_9BACT</name>
<dbReference type="RefSeq" id="WP_162331013.1">
    <property type="nucleotide sequence ID" value="NZ_CP048113.1"/>
</dbReference>
<evidence type="ECO:0000313" key="4">
    <source>
        <dbReference type="Proteomes" id="UP000476411"/>
    </source>
</evidence>
<sequence>MKRLVIFSSTLLLTAAVFAFAVLAQAWNINGKYNIAFSTNEASGIFKTFKGTIAFDEQNLAASNFGVSVDVASINTGNALMNKHAKGDEWFDAAKYPEIKYTSKKIVKAGAGYQVTGDLEIRGVKKEFTIPFTFKRTGNNATFNGTFKVNRNDFHIGKPGGDVSDMVTVTIAVPVVKA</sequence>
<dbReference type="PANTHER" id="PTHR34406">
    <property type="entry name" value="PROTEIN YCEI"/>
    <property type="match status" value="1"/>
</dbReference>
<dbReference type="InterPro" id="IPR007372">
    <property type="entry name" value="Lipid/polyisoprenoid-bd_YceI"/>
</dbReference>
<dbReference type="InterPro" id="IPR036761">
    <property type="entry name" value="TTHA0802/YceI-like_sf"/>
</dbReference>
<dbReference type="PANTHER" id="PTHR34406:SF1">
    <property type="entry name" value="PROTEIN YCEI"/>
    <property type="match status" value="1"/>
</dbReference>
<keyword evidence="4" id="KW-1185">Reference proteome</keyword>
<dbReference type="KEGG" id="chih:GWR21_06880"/>
<dbReference type="Gene3D" id="2.40.128.110">
    <property type="entry name" value="Lipid/polyisoprenoid-binding, YceI-like"/>
    <property type="match status" value="1"/>
</dbReference>
<feature type="chain" id="PRO_5025601342" evidence="1">
    <location>
        <begin position="27"/>
        <end position="178"/>
    </location>
</feature>
<dbReference type="SUPFAM" id="SSF101874">
    <property type="entry name" value="YceI-like"/>
    <property type="match status" value="1"/>
</dbReference>
<protein>
    <submittedName>
        <fullName evidence="3">YceI family protein</fullName>
    </submittedName>
</protein>
<reference evidence="3 4" key="1">
    <citation type="submission" date="2020-01" db="EMBL/GenBank/DDBJ databases">
        <title>Complete genome sequence of Chitinophaga sp. H33E-04 isolated from quinoa roots.</title>
        <authorList>
            <person name="Weon H.-Y."/>
            <person name="Lee S.A."/>
        </authorList>
    </citation>
    <scope>NUCLEOTIDE SEQUENCE [LARGE SCALE GENOMIC DNA]</scope>
    <source>
        <strain evidence="3 4">H33E-04</strain>
    </source>
</reference>
<dbReference type="AlphaFoldDB" id="A0A6B9ZB23"/>